<sequence length="150" mass="16716">MLDEGLFEQVGEVVRGSAPRDLGELRLMVRRTGVKAWFGDAAPHREHYEAQVIGADIATAAREFAIEIGFHAEHPKAADNDAALERLTARQDRWRPDLGDDAVAGPFIGPANWRRISELWLDPDLADGDIAFDIGVRLVDYMTALEPLRR</sequence>
<protein>
    <submittedName>
        <fullName evidence="1">Uncharacterized protein</fullName>
    </submittedName>
</protein>
<accession>A0A6H9Z138</accession>
<dbReference type="Proteomes" id="UP000468735">
    <property type="component" value="Unassembled WGS sequence"/>
</dbReference>
<comment type="caution">
    <text evidence="1">The sequence shown here is derived from an EMBL/GenBank/DDBJ whole genome shotgun (WGS) entry which is preliminary data.</text>
</comment>
<dbReference type="RefSeq" id="WP_151560804.1">
    <property type="nucleotide sequence ID" value="NZ_WBMT01000006.1"/>
</dbReference>
<evidence type="ECO:0000313" key="2">
    <source>
        <dbReference type="Proteomes" id="UP000468735"/>
    </source>
</evidence>
<dbReference type="EMBL" id="WBMT01000006">
    <property type="protein sequence ID" value="KAB2349030.1"/>
    <property type="molecule type" value="Genomic_DNA"/>
</dbReference>
<keyword evidence="2" id="KW-1185">Reference proteome</keyword>
<dbReference type="AlphaFoldDB" id="A0A6H9Z138"/>
<name>A0A6H9Z138_9ACTN</name>
<dbReference type="OrthoDB" id="3471676at2"/>
<gene>
    <name evidence="1" type="ORF">F8566_14940</name>
</gene>
<evidence type="ECO:0000313" key="1">
    <source>
        <dbReference type="EMBL" id="KAB2349030.1"/>
    </source>
</evidence>
<organism evidence="1 2">
    <name type="scientific">Actinomadura rudentiformis</name>
    <dbReference type="NCBI Taxonomy" id="359158"/>
    <lineage>
        <taxon>Bacteria</taxon>
        <taxon>Bacillati</taxon>
        <taxon>Actinomycetota</taxon>
        <taxon>Actinomycetes</taxon>
        <taxon>Streptosporangiales</taxon>
        <taxon>Thermomonosporaceae</taxon>
        <taxon>Actinomadura</taxon>
    </lineage>
</organism>
<reference evidence="1 2" key="1">
    <citation type="submission" date="2019-09" db="EMBL/GenBank/DDBJ databases">
        <title>Actinomadura physcomitrii sp. nov., a novel actinomycete isolated from moss [Physcomitrium sphaericum (Ludw) Fuernr].</title>
        <authorList>
            <person name="Zhuang X."/>
            <person name="Liu C."/>
        </authorList>
    </citation>
    <scope>NUCLEOTIDE SEQUENCE [LARGE SCALE GENOMIC DNA]</scope>
    <source>
        <strain evidence="1 2">HMC1</strain>
    </source>
</reference>
<proteinExistence type="predicted"/>